<dbReference type="InterPro" id="IPR006683">
    <property type="entry name" value="Thioestr_dom"/>
</dbReference>
<dbReference type="AlphaFoldDB" id="A0A382HYX0"/>
<feature type="domain" description="Thioesterase" evidence="2">
    <location>
        <begin position="47"/>
        <end position="122"/>
    </location>
</feature>
<evidence type="ECO:0000256" key="1">
    <source>
        <dbReference type="ARBA" id="ARBA00022801"/>
    </source>
</evidence>
<accession>A0A382HYX0</accession>
<protein>
    <recommendedName>
        <fullName evidence="2">Thioesterase domain-containing protein</fullName>
    </recommendedName>
</protein>
<dbReference type="NCBIfam" id="TIGR00369">
    <property type="entry name" value="unchar_dom_1"/>
    <property type="match status" value="1"/>
</dbReference>
<dbReference type="InterPro" id="IPR003736">
    <property type="entry name" value="PAAI_dom"/>
</dbReference>
<dbReference type="SUPFAM" id="SSF54637">
    <property type="entry name" value="Thioesterase/thiol ester dehydrase-isomerase"/>
    <property type="match status" value="1"/>
</dbReference>
<evidence type="ECO:0000259" key="2">
    <source>
        <dbReference type="Pfam" id="PF03061"/>
    </source>
</evidence>
<organism evidence="3">
    <name type="scientific">marine metagenome</name>
    <dbReference type="NCBI Taxonomy" id="408172"/>
    <lineage>
        <taxon>unclassified sequences</taxon>
        <taxon>metagenomes</taxon>
        <taxon>ecological metagenomes</taxon>
    </lineage>
</organism>
<dbReference type="GO" id="GO:0061522">
    <property type="term" value="F:1,4-dihydroxy-2-naphthoyl-CoA thioesterase activity"/>
    <property type="evidence" value="ECO:0007669"/>
    <property type="project" value="TreeGrafter"/>
</dbReference>
<sequence length="138" mass="14993">MITIQELESLTQEMLPFAGDYGFKVEYLGEGKATVRAPYTESFLRPGGTISGPVMMGLADYALYAAILSRIGRVELAVTTNLNANFLRRPEPGDLLAEASVIKLGRRLAVGEVELYVDGDEEMVAHVTSPYSIPPGQQ</sequence>
<dbReference type="CDD" id="cd03443">
    <property type="entry name" value="PaaI_thioesterase"/>
    <property type="match status" value="1"/>
</dbReference>
<reference evidence="3" key="1">
    <citation type="submission" date="2018-05" db="EMBL/GenBank/DDBJ databases">
        <authorList>
            <person name="Lanie J.A."/>
            <person name="Ng W.-L."/>
            <person name="Kazmierczak K.M."/>
            <person name="Andrzejewski T.M."/>
            <person name="Davidsen T.M."/>
            <person name="Wayne K.J."/>
            <person name="Tettelin H."/>
            <person name="Glass J.I."/>
            <person name="Rusch D."/>
            <person name="Podicherti R."/>
            <person name="Tsui H.-C.T."/>
            <person name="Winkler M.E."/>
        </authorList>
    </citation>
    <scope>NUCLEOTIDE SEQUENCE</scope>
</reference>
<evidence type="ECO:0000313" key="3">
    <source>
        <dbReference type="EMBL" id="SVB92488.1"/>
    </source>
</evidence>
<dbReference type="PANTHER" id="PTHR43240">
    <property type="entry name" value="1,4-DIHYDROXY-2-NAPHTHOYL-COA THIOESTERASE 1"/>
    <property type="match status" value="1"/>
</dbReference>
<dbReference type="GO" id="GO:0005829">
    <property type="term" value="C:cytosol"/>
    <property type="evidence" value="ECO:0007669"/>
    <property type="project" value="TreeGrafter"/>
</dbReference>
<keyword evidence="1" id="KW-0378">Hydrolase</keyword>
<dbReference type="InterPro" id="IPR029069">
    <property type="entry name" value="HotDog_dom_sf"/>
</dbReference>
<dbReference type="Gene3D" id="3.10.129.10">
    <property type="entry name" value="Hotdog Thioesterase"/>
    <property type="match status" value="1"/>
</dbReference>
<name>A0A382HYX0_9ZZZZ</name>
<dbReference type="PANTHER" id="PTHR43240:SF10">
    <property type="entry name" value="BLL4964 PROTEIN"/>
    <property type="match status" value="1"/>
</dbReference>
<proteinExistence type="predicted"/>
<gene>
    <name evidence="3" type="ORF">METZ01_LOCUS245342</name>
</gene>
<dbReference type="Pfam" id="PF03061">
    <property type="entry name" value="4HBT"/>
    <property type="match status" value="1"/>
</dbReference>
<dbReference type="EMBL" id="UINC01064130">
    <property type="protein sequence ID" value="SVB92488.1"/>
    <property type="molecule type" value="Genomic_DNA"/>
</dbReference>